<dbReference type="PANTHER" id="PTHR20881:SF0">
    <property type="entry name" value="3-METHYL-2-OXOBUTANOATE HYDROXYMETHYLTRANSFERASE"/>
    <property type="match status" value="1"/>
</dbReference>
<comment type="catalytic activity">
    <reaction evidence="5">
        <text>(6R)-5,10-methylene-5,6,7,8-tetrahydrofolate + 3-methyl-2-oxobutanoate + H2O = 2-dehydropantoate + (6S)-5,6,7,8-tetrahydrofolate</text>
        <dbReference type="Rhea" id="RHEA:11824"/>
        <dbReference type="ChEBI" id="CHEBI:11561"/>
        <dbReference type="ChEBI" id="CHEBI:11851"/>
        <dbReference type="ChEBI" id="CHEBI:15377"/>
        <dbReference type="ChEBI" id="CHEBI:15636"/>
        <dbReference type="ChEBI" id="CHEBI:57453"/>
        <dbReference type="EC" id="2.1.2.11"/>
    </reaction>
</comment>
<dbReference type="AlphaFoldDB" id="A0A9P9AKU0"/>
<dbReference type="EC" id="2.1.2.11" evidence="3"/>
<evidence type="ECO:0000256" key="1">
    <source>
        <dbReference type="ARBA" id="ARBA00005033"/>
    </source>
</evidence>
<dbReference type="PIRSF" id="PIRSF000388">
    <property type="entry name" value="Pantoate_hydroxy_MeTrfase"/>
    <property type="match status" value="1"/>
</dbReference>
<evidence type="ECO:0000313" key="6">
    <source>
        <dbReference type="EMBL" id="KAH6887723.1"/>
    </source>
</evidence>
<evidence type="ECO:0000256" key="2">
    <source>
        <dbReference type="ARBA" id="ARBA00008676"/>
    </source>
</evidence>
<dbReference type="EMBL" id="JAGPYM010000014">
    <property type="protein sequence ID" value="KAH6887723.1"/>
    <property type="molecule type" value="Genomic_DNA"/>
</dbReference>
<dbReference type="GO" id="GO:0015940">
    <property type="term" value="P:pantothenate biosynthetic process"/>
    <property type="evidence" value="ECO:0007669"/>
    <property type="project" value="InterPro"/>
</dbReference>
<dbReference type="SUPFAM" id="SSF51621">
    <property type="entry name" value="Phosphoenolpyruvate/pyruvate domain"/>
    <property type="match status" value="1"/>
</dbReference>
<dbReference type="OrthoDB" id="425211at2759"/>
<dbReference type="Proteomes" id="UP000777438">
    <property type="component" value="Unassembled WGS sequence"/>
</dbReference>
<proteinExistence type="inferred from homology"/>
<sequence>MKDAKQFRVASVPGNINLLVPILRHFAAKRKIVGVTAWDFPSGLVAETAGIDLVLVGDSLGITFLGYKDTKAVTLNEMVHHTRAVTQAVKTGFVLADLPLGSYEKSTEHAIDSAIRLVKEGGAHGVKLEGGSEMSPTIQAISRIGIPVIRHIGLTLQRDLDASNQGDDSNDAVARILADANSVASQTAAKIINALRIPTIGIGSGPNCSGQLALQTEILGFQTSLLPE</sequence>
<evidence type="ECO:0000256" key="4">
    <source>
        <dbReference type="ARBA" id="ARBA00022679"/>
    </source>
</evidence>
<accession>A0A9P9AKU0</accession>
<comment type="caution">
    <text evidence="6">The sequence shown here is derived from an EMBL/GenBank/DDBJ whole genome shotgun (WGS) entry which is preliminary data.</text>
</comment>
<keyword evidence="4" id="KW-0808">Transferase</keyword>
<dbReference type="Gene3D" id="3.20.20.60">
    <property type="entry name" value="Phosphoenolpyruvate-binding domains"/>
    <property type="match status" value="1"/>
</dbReference>
<evidence type="ECO:0000313" key="7">
    <source>
        <dbReference type="Proteomes" id="UP000777438"/>
    </source>
</evidence>
<dbReference type="GO" id="GO:0003864">
    <property type="term" value="F:3-methyl-2-oxobutanoate hydroxymethyltransferase activity"/>
    <property type="evidence" value="ECO:0007669"/>
    <property type="project" value="UniProtKB-EC"/>
</dbReference>
<dbReference type="InterPro" id="IPR015813">
    <property type="entry name" value="Pyrv/PenolPyrv_kinase-like_dom"/>
</dbReference>
<keyword evidence="7" id="KW-1185">Reference proteome</keyword>
<reference evidence="6 7" key="1">
    <citation type="journal article" date="2021" name="Nat. Commun.">
        <title>Genetic determinants of endophytism in the Arabidopsis root mycobiome.</title>
        <authorList>
            <person name="Mesny F."/>
            <person name="Miyauchi S."/>
            <person name="Thiergart T."/>
            <person name="Pickel B."/>
            <person name="Atanasova L."/>
            <person name="Karlsson M."/>
            <person name="Huettel B."/>
            <person name="Barry K.W."/>
            <person name="Haridas S."/>
            <person name="Chen C."/>
            <person name="Bauer D."/>
            <person name="Andreopoulos W."/>
            <person name="Pangilinan J."/>
            <person name="LaButti K."/>
            <person name="Riley R."/>
            <person name="Lipzen A."/>
            <person name="Clum A."/>
            <person name="Drula E."/>
            <person name="Henrissat B."/>
            <person name="Kohler A."/>
            <person name="Grigoriev I.V."/>
            <person name="Martin F.M."/>
            <person name="Hacquard S."/>
        </authorList>
    </citation>
    <scope>NUCLEOTIDE SEQUENCE [LARGE SCALE GENOMIC DNA]</scope>
    <source>
        <strain evidence="6 7">MPI-CAGE-CH-0241</strain>
    </source>
</reference>
<organism evidence="6 7">
    <name type="scientific">Thelonectria olida</name>
    <dbReference type="NCBI Taxonomy" id="1576542"/>
    <lineage>
        <taxon>Eukaryota</taxon>
        <taxon>Fungi</taxon>
        <taxon>Dikarya</taxon>
        <taxon>Ascomycota</taxon>
        <taxon>Pezizomycotina</taxon>
        <taxon>Sordariomycetes</taxon>
        <taxon>Hypocreomycetidae</taxon>
        <taxon>Hypocreales</taxon>
        <taxon>Nectriaceae</taxon>
        <taxon>Thelonectria</taxon>
    </lineage>
</organism>
<comment type="similarity">
    <text evidence="2">Belongs to the PanB family.</text>
</comment>
<dbReference type="Pfam" id="PF02548">
    <property type="entry name" value="Pantoate_transf"/>
    <property type="match status" value="1"/>
</dbReference>
<gene>
    <name evidence="6" type="ORF">B0T10DRAFT_539048</name>
</gene>
<evidence type="ECO:0000256" key="5">
    <source>
        <dbReference type="ARBA" id="ARBA00049172"/>
    </source>
</evidence>
<dbReference type="InterPro" id="IPR003700">
    <property type="entry name" value="Pantoate_hydroxy_MeTrfase"/>
</dbReference>
<evidence type="ECO:0000256" key="3">
    <source>
        <dbReference type="ARBA" id="ARBA00012618"/>
    </source>
</evidence>
<dbReference type="InterPro" id="IPR040442">
    <property type="entry name" value="Pyrv_kinase-like_dom_sf"/>
</dbReference>
<name>A0A9P9AKU0_9HYPO</name>
<dbReference type="PANTHER" id="PTHR20881">
    <property type="entry name" value="3-METHYL-2-OXOBUTANOATE HYDROXYMETHYLTRANSFERASE"/>
    <property type="match status" value="1"/>
</dbReference>
<protein>
    <recommendedName>
        <fullName evidence="3">3-methyl-2-oxobutanoate hydroxymethyltransferase</fullName>
        <ecNumber evidence="3">2.1.2.11</ecNumber>
    </recommendedName>
</protein>
<dbReference type="GO" id="GO:0005739">
    <property type="term" value="C:mitochondrion"/>
    <property type="evidence" value="ECO:0007669"/>
    <property type="project" value="TreeGrafter"/>
</dbReference>
<comment type="pathway">
    <text evidence="1">Cofactor biosynthesis; (R)-pantothenate biosynthesis; (R)-pantoate from 3-methyl-2-oxobutanoate: step 1/2.</text>
</comment>
<dbReference type="GO" id="GO:0000287">
    <property type="term" value="F:magnesium ion binding"/>
    <property type="evidence" value="ECO:0007669"/>
    <property type="project" value="TreeGrafter"/>
</dbReference>